<gene>
    <name evidence="1" type="ORF">NCTC204_00657</name>
</gene>
<dbReference type="EMBL" id="UGMD01000002">
    <property type="protein sequence ID" value="STU73271.1"/>
    <property type="molecule type" value="Genomic_DNA"/>
</dbReference>
<protein>
    <submittedName>
        <fullName evidence="1">Uncharacterized protein</fullName>
    </submittedName>
</protein>
<evidence type="ECO:0000313" key="1">
    <source>
        <dbReference type="EMBL" id="STU73271.1"/>
    </source>
</evidence>
<evidence type="ECO:0000313" key="2">
    <source>
        <dbReference type="Proteomes" id="UP000255192"/>
    </source>
</evidence>
<dbReference type="Proteomes" id="UP000255192">
    <property type="component" value="Unassembled WGS sequence"/>
</dbReference>
<accession>A0A377ZKJ5</accession>
<sequence>MVETDDIGFVKCRQPVDANANASPECRFAVPGVFNTKAIKHLLEQAVFAKHQHVAGIEQRDHQQRTIAAPGKTRTQALHQRVELRQMALRLLRFAQQIGHFQ</sequence>
<name>A0A377ZKJ5_KLEPN</name>
<proteinExistence type="predicted"/>
<reference evidence="1 2" key="1">
    <citation type="submission" date="2018-06" db="EMBL/GenBank/DDBJ databases">
        <authorList>
            <consortium name="Pathogen Informatics"/>
            <person name="Doyle S."/>
        </authorList>
    </citation>
    <scope>NUCLEOTIDE SEQUENCE [LARGE SCALE GENOMIC DNA]</scope>
    <source>
        <strain evidence="1 2">NCTC204</strain>
    </source>
</reference>
<organism evidence="1 2">
    <name type="scientific">Klebsiella pneumoniae</name>
    <dbReference type="NCBI Taxonomy" id="573"/>
    <lineage>
        <taxon>Bacteria</taxon>
        <taxon>Pseudomonadati</taxon>
        <taxon>Pseudomonadota</taxon>
        <taxon>Gammaproteobacteria</taxon>
        <taxon>Enterobacterales</taxon>
        <taxon>Enterobacteriaceae</taxon>
        <taxon>Klebsiella/Raoultella group</taxon>
        <taxon>Klebsiella</taxon>
        <taxon>Klebsiella pneumoniae complex</taxon>
    </lineage>
</organism>
<dbReference type="AlphaFoldDB" id="A0A377ZKJ5"/>